<dbReference type="SUPFAM" id="SSF48065">
    <property type="entry name" value="DBL homology domain (DH-domain)"/>
    <property type="match status" value="1"/>
</dbReference>
<gene>
    <name evidence="3" type="primary">ABSGL_12270.1 scaffold 12745</name>
</gene>
<feature type="domain" description="DH" evidence="2">
    <location>
        <begin position="84"/>
        <end position="356"/>
    </location>
</feature>
<dbReference type="PROSITE" id="PS50010">
    <property type="entry name" value="DH_2"/>
    <property type="match status" value="1"/>
</dbReference>
<dbReference type="OrthoDB" id="660555at2759"/>
<accession>A0A163K9M7</accession>
<dbReference type="Proteomes" id="UP000078561">
    <property type="component" value="Unassembled WGS sequence"/>
</dbReference>
<feature type="compositionally biased region" description="Polar residues" evidence="1">
    <location>
        <begin position="10"/>
        <end position="30"/>
    </location>
</feature>
<dbReference type="InterPro" id="IPR011993">
    <property type="entry name" value="PH-like_dom_sf"/>
</dbReference>
<evidence type="ECO:0000256" key="1">
    <source>
        <dbReference type="SAM" id="MobiDB-lite"/>
    </source>
</evidence>
<sequence>MFTRLKGSRRVSNAQTASSTPSMLSPSETTTISTFRNSHDDLSLPQSPRKVDVIDDLYDFFSDDTTVADDDIVAFEITEKQYQKRQVVIQQLFDFESDYVNRLHVILLFFKRSISMHYHPTPTQTKSAHKSYHDNKAGNHSSQPPPIQKPSGQPTSYNQQHHINNISTSLLSPFLSKQPSSSSTSSSAPSSSSSLIPSPSFFLSNVNLNAHDIDILFGAIDPLYKLHEAFLEKLSERFQIWSSLQLLSDILLSLLDEILPVYNTYLENYPKMMAILEIIGKSRDSKKLLETVVTNPGGIGQVHLFSLIQQPLHSIGRYHQLITDITKLTDFTHPDARRLKTAQSRIQAIYSDVCPRIDICQNINQLMEMSLSCTGCPLVMDQPRQLLKRGKLCIVEGKTHDLRICFLISDQLITTRPNGSRLQYKSSVSLKGATIKTVNRMDASFVIIENATDSSYQYSDDIEMLLNASGSSPPRQHHFKTEAADLHGWVRELQSVVQALRPTK</sequence>
<dbReference type="InterPro" id="IPR000219">
    <property type="entry name" value="DH_dom"/>
</dbReference>
<dbReference type="SUPFAM" id="SSF50729">
    <property type="entry name" value="PH domain-like"/>
    <property type="match status" value="1"/>
</dbReference>
<dbReference type="Pfam" id="PF00621">
    <property type="entry name" value="RhoGEF"/>
    <property type="match status" value="1"/>
</dbReference>
<dbReference type="EMBL" id="LT554591">
    <property type="protein sequence ID" value="SAM06381.1"/>
    <property type="molecule type" value="Genomic_DNA"/>
</dbReference>
<evidence type="ECO:0000313" key="3">
    <source>
        <dbReference type="EMBL" id="SAM06381.1"/>
    </source>
</evidence>
<feature type="region of interest" description="Disordered" evidence="1">
    <location>
        <begin position="121"/>
        <end position="159"/>
    </location>
</feature>
<dbReference type="Gene3D" id="2.30.29.30">
    <property type="entry name" value="Pleckstrin-homology domain (PH domain)/Phosphotyrosine-binding domain (PTB)"/>
    <property type="match status" value="1"/>
</dbReference>
<dbReference type="InParanoid" id="A0A163K9M7"/>
<protein>
    <recommendedName>
        <fullName evidence="2">DH domain-containing protein</fullName>
    </recommendedName>
</protein>
<evidence type="ECO:0000259" key="2">
    <source>
        <dbReference type="PROSITE" id="PS50010"/>
    </source>
</evidence>
<keyword evidence="4" id="KW-1185">Reference proteome</keyword>
<dbReference type="OMA" id="CAYSEDI"/>
<dbReference type="PANTHER" id="PTHR12673">
    <property type="entry name" value="FACIOGENITAL DYSPLASIA PROTEIN"/>
    <property type="match status" value="1"/>
</dbReference>
<organism evidence="3">
    <name type="scientific">Absidia glauca</name>
    <name type="common">Pin mould</name>
    <dbReference type="NCBI Taxonomy" id="4829"/>
    <lineage>
        <taxon>Eukaryota</taxon>
        <taxon>Fungi</taxon>
        <taxon>Fungi incertae sedis</taxon>
        <taxon>Mucoromycota</taxon>
        <taxon>Mucoromycotina</taxon>
        <taxon>Mucoromycetes</taxon>
        <taxon>Mucorales</taxon>
        <taxon>Cunninghamellaceae</taxon>
        <taxon>Absidia</taxon>
    </lineage>
</organism>
<feature type="compositionally biased region" description="Polar residues" evidence="1">
    <location>
        <begin position="150"/>
        <end position="159"/>
    </location>
</feature>
<dbReference type="Gene3D" id="1.20.900.10">
    <property type="entry name" value="Dbl homology (DH) domain"/>
    <property type="match status" value="1"/>
</dbReference>
<dbReference type="STRING" id="4829.A0A163K9M7"/>
<reference evidence="3" key="1">
    <citation type="submission" date="2016-04" db="EMBL/GenBank/DDBJ databases">
        <authorList>
            <person name="Evans L.H."/>
            <person name="Alamgir A."/>
            <person name="Owens N."/>
            <person name="Weber N.D."/>
            <person name="Virtaneva K."/>
            <person name="Barbian K."/>
            <person name="Babar A."/>
            <person name="Rosenke K."/>
        </authorList>
    </citation>
    <scope>NUCLEOTIDE SEQUENCE [LARGE SCALE GENOMIC DNA]</scope>
    <source>
        <strain evidence="3">CBS 101.48</strain>
    </source>
</reference>
<dbReference type="AlphaFoldDB" id="A0A163K9M7"/>
<evidence type="ECO:0000313" key="4">
    <source>
        <dbReference type="Proteomes" id="UP000078561"/>
    </source>
</evidence>
<dbReference type="InterPro" id="IPR035899">
    <property type="entry name" value="DBL_dom_sf"/>
</dbReference>
<proteinExistence type="predicted"/>
<dbReference type="PANTHER" id="PTHR12673:SF159">
    <property type="entry name" value="LD03170P"/>
    <property type="match status" value="1"/>
</dbReference>
<dbReference type="GO" id="GO:0005737">
    <property type="term" value="C:cytoplasm"/>
    <property type="evidence" value="ECO:0007669"/>
    <property type="project" value="TreeGrafter"/>
</dbReference>
<dbReference type="InterPro" id="IPR051092">
    <property type="entry name" value="FYVE_RhoGEF_PH"/>
</dbReference>
<name>A0A163K9M7_ABSGL</name>
<feature type="region of interest" description="Disordered" evidence="1">
    <location>
        <begin position="1"/>
        <end position="30"/>
    </location>
</feature>
<dbReference type="GO" id="GO:0005085">
    <property type="term" value="F:guanyl-nucleotide exchange factor activity"/>
    <property type="evidence" value="ECO:0007669"/>
    <property type="project" value="InterPro"/>
</dbReference>